<dbReference type="Proteomes" id="UP000220752">
    <property type="component" value="Unassembled WGS sequence"/>
</dbReference>
<reference evidence="1 2" key="1">
    <citation type="journal article" date="2017" name="Front. Microbiol.">
        <title>New Insights into the Diversity of the Genus Faecalibacterium.</title>
        <authorList>
            <person name="Benevides L."/>
            <person name="Burman S."/>
            <person name="Martin R."/>
            <person name="Robert V."/>
            <person name="Thomas M."/>
            <person name="Miquel S."/>
            <person name="Chain F."/>
            <person name="Sokol H."/>
            <person name="Bermudez-Humaran L.G."/>
            <person name="Morrison M."/>
            <person name="Langella P."/>
            <person name="Azevedo V.A."/>
            <person name="Chatel J.M."/>
            <person name="Soares S."/>
        </authorList>
    </citation>
    <scope>NUCLEOTIDE SEQUENCE [LARGE SCALE GENOMIC DNA]</scope>
    <source>
        <strain evidence="2">CNCM I-4540</strain>
    </source>
</reference>
<name>A0A2A6Z7Y3_9FIRM</name>
<comment type="caution">
    <text evidence="1">The sequence shown here is derived from an EMBL/GenBank/DDBJ whole genome shotgun (WGS) entry which is preliminary data.</text>
</comment>
<sequence length="60" mass="6907">MSKRENKRIRQLERRLAVLEKQQTTGCACRSKQEVTVEPKVQAKPKSIREKITGILTGKK</sequence>
<evidence type="ECO:0000313" key="1">
    <source>
        <dbReference type="EMBL" id="PDX57471.1"/>
    </source>
</evidence>
<gene>
    <name evidence="1" type="ORF">CGS46_13195</name>
</gene>
<proteinExistence type="predicted"/>
<accession>A0A2A6Z7Y3</accession>
<organism evidence="1 2">
    <name type="scientific">Faecalibacterium langellae</name>
    <dbReference type="NCBI Taxonomy" id="3435293"/>
    <lineage>
        <taxon>Bacteria</taxon>
        <taxon>Bacillati</taxon>
        <taxon>Bacillota</taxon>
        <taxon>Clostridia</taxon>
        <taxon>Eubacteriales</taxon>
        <taxon>Oscillospiraceae</taxon>
        <taxon>Faecalibacterium</taxon>
    </lineage>
</organism>
<protein>
    <submittedName>
        <fullName evidence="1">Uncharacterized protein</fullName>
    </submittedName>
</protein>
<dbReference type="EMBL" id="NMTQ01000037">
    <property type="protein sequence ID" value="PDX57471.1"/>
    <property type="molecule type" value="Genomic_DNA"/>
</dbReference>
<keyword evidence="2" id="KW-1185">Reference proteome</keyword>
<evidence type="ECO:0000313" key="2">
    <source>
        <dbReference type="Proteomes" id="UP000220752"/>
    </source>
</evidence>
<dbReference type="AlphaFoldDB" id="A0A2A6Z7Y3"/>